<dbReference type="InterPro" id="IPR036390">
    <property type="entry name" value="WH_DNA-bd_sf"/>
</dbReference>
<dbReference type="InterPro" id="IPR012318">
    <property type="entry name" value="HTH_CRP"/>
</dbReference>
<dbReference type="PANTHER" id="PTHR24567">
    <property type="entry name" value="CRP FAMILY TRANSCRIPTIONAL REGULATORY PROTEIN"/>
    <property type="match status" value="1"/>
</dbReference>
<dbReference type="SUPFAM" id="SSF51206">
    <property type="entry name" value="cAMP-binding domain-like"/>
    <property type="match status" value="1"/>
</dbReference>
<comment type="caution">
    <text evidence="6">The sequence shown here is derived from an EMBL/GenBank/DDBJ whole genome shotgun (WGS) entry which is preliminary data.</text>
</comment>
<dbReference type="CDD" id="cd00038">
    <property type="entry name" value="CAP_ED"/>
    <property type="match status" value="1"/>
</dbReference>
<sequence length="221" mass="25267">MENLLNQKLLGFFLKYKKVSYRKGEYVIQAEEEPAGIFYLKKGFVKMNSIFENGSELTLNIFKPGSFFPMTWALGETKNTYFYQAMTDTQVLKAPKEKVLEFVKNNIDIFYDLVKRILVGFDGLLLSTQHLLYGNSESRVASAILIGAKRFGKVYKNGNVEIKLPLTHQDIAGLAGITRETATLALKKLRKKGIITQQVRKFIVKDMDELEKESFIFESKP</sequence>
<accession>A0A1F8BC76</accession>
<dbReference type="PROSITE" id="PS50042">
    <property type="entry name" value="CNMP_BINDING_3"/>
    <property type="match status" value="1"/>
</dbReference>
<dbReference type="InterPro" id="IPR036388">
    <property type="entry name" value="WH-like_DNA-bd_sf"/>
</dbReference>
<dbReference type="Gene3D" id="2.60.120.10">
    <property type="entry name" value="Jelly Rolls"/>
    <property type="match status" value="1"/>
</dbReference>
<dbReference type="STRING" id="1802519.A2961_01780"/>
<dbReference type="Proteomes" id="UP000177082">
    <property type="component" value="Unassembled WGS sequence"/>
</dbReference>
<feature type="domain" description="Cyclic nucleotide-binding" evidence="4">
    <location>
        <begin position="1"/>
        <end position="109"/>
    </location>
</feature>
<keyword evidence="2" id="KW-0238">DNA-binding</keyword>
<dbReference type="GO" id="GO:0003677">
    <property type="term" value="F:DNA binding"/>
    <property type="evidence" value="ECO:0007669"/>
    <property type="project" value="UniProtKB-KW"/>
</dbReference>
<keyword evidence="1" id="KW-0805">Transcription regulation</keyword>
<name>A0A1F8BC76_9BACT</name>
<dbReference type="Pfam" id="PF00027">
    <property type="entry name" value="cNMP_binding"/>
    <property type="match status" value="1"/>
</dbReference>
<dbReference type="PANTHER" id="PTHR24567:SF28">
    <property type="entry name" value="LISTERIOLYSIN REGULATORY PROTEIN"/>
    <property type="match status" value="1"/>
</dbReference>
<proteinExistence type="predicted"/>
<dbReference type="InterPro" id="IPR018490">
    <property type="entry name" value="cNMP-bd_dom_sf"/>
</dbReference>
<dbReference type="Gene3D" id="1.10.10.10">
    <property type="entry name" value="Winged helix-like DNA-binding domain superfamily/Winged helix DNA-binding domain"/>
    <property type="match status" value="1"/>
</dbReference>
<dbReference type="AlphaFoldDB" id="A0A1F8BC76"/>
<dbReference type="Pfam" id="PF13545">
    <property type="entry name" value="HTH_Crp_2"/>
    <property type="match status" value="1"/>
</dbReference>
<protein>
    <recommendedName>
        <fullName evidence="8">HTH crp-type domain-containing protein</fullName>
    </recommendedName>
</protein>
<dbReference type="InterPro" id="IPR050397">
    <property type="entry name" value="Env_Response_Regulators"/>
</dbReference>
<dbReference type="InterPro" id="IPR014710">
    <property type="entry name" value="RmlC-like_jellyroll"/>
</dbReference>
<evidence type="ECO:0000256" key="2">
    <source>
        <dbReference type="ARBA" id="ARBA00023125"/>
    </source>
</evidence>
<dbReference type="PRINTS" id="PR00034">
    <property type="entry name" value="HTHCRP"/>
</dbReference>
<dbReference type="InterPro" id="IPR000595">
    <property type="entry name" value="cNMP-bd_dom"/>
</dbReference>
<evidence type="ECO:0000259" key="4">
    <source>
        <dbReference type="PROSITE" id="PS50042"/>
    </source>
</evidence>
<evidence type="ECO:0000256" key="3">
    <source>
        <dbReference type="ARBA" id="ARBA00023163"/>
    </source>
</evidence>
<evidence type="ECO:0008006" key="8">
    <source>
        <dbReference type="Google" id="ProtNLM"/>
    </source>
</evidence>
<dbReference type="SMART" id="SM00100">
    <property type="entry name" value="cNMP"/>
    <property type="match status" value="1"/>
</dbReference>
<gene>
    <name evidence="6" type="ORF">A2961_01780</name>
</gene>
<feature type="domain" description="HTH crp-type" evidence="5">
    <location>
        <begin position="134"/>
        <end position="208"/>
    </location>
</feature>
<dbReference type="SUPFAM" id="SSF46785">
    <property type="entry name" value="Winged helix' DNA-binding domain"/>
    <property type="match status" value="1"/>
</dbReference>
<dbReference type="GO" id="GO:0005829">
    <property type="term" value="C:cytosol"/>
    <property type="evidence" value="ECO:0007669"/>
    <property type="project" value="TreeGrafter"/>
</dbReference>
<dbReference type="GO" id="GO:0003700">
    <property type="term" value="F:DNA-binding transcription factor activity"/>
    <property type="evidence" value="ECO:0007669"/>
    <property type="project" value="TreeGrafter"/>
</dbReference>
<evidence type="ECO:0000256" key="1">
    <source>
        <dbReference type="ARBA" id="ARBA00023015"/>
    </source>
</evidence>
<dbReference type="PROSITE" id="PS51063">
    <property type="entry name" value="HTH_CRP_2"/>
    <property type="match status" value="1"/>
</dbReference>
<dbReference type="SMART" id="SM00419">
    <property type="entry name" value="HTH_CRP"/>
    <property type="match status" value="1"/>
</dbReference>
<organism evidence="6 7">
    <name type="scientific">Candidatus Woesebacteria bacterium RIFCSPLOWO2_01_FULL_39_21</name>
    <dbReference type="NCBI Taxonomy" id="1802519"/>
    <lineage>
        <taxon>Bacteria</taxon>
        <taxon>Candidatus Woeseibacteriota</taxon>
    </lineage>
</organism>
<evidence type="ECO:0000313" key="6">
    <source>
        <dbReference type="EMBL" id="OGM61279.1"/>
    </source>
</evidence>
<dbReference type="EMBL" id="MGHF01000044">
    <property type="protein sequence ID" value="OGM61279.1"/>
    <property type="molecule type" value="Genomic_DNA"/>
</dbReference>
<evidence type="ECO:0000259" key="5">
    <source>
        <dbReference type="PROSITE" id="PS51063"/>
    </source>
</evidence>
<evidence type="ECO:0000313" key="7">
    <source>
        <dbReference type="Proteomes" id="UP000177082"/>
    </source>
</evidence>
<reference evidence="6 7" key="1">
    <citation type="journal article" date="2016" name="Nat. Commun.">
        <title>Thousands of microbial genomes shed light on interconnected biogeochemical processes in an aquifer system.</title>
        <authorList>
            <person name="Anantharaman K."/>
            <person name="Brown C.T."/>
            <person name="Hug L.A."/>
            <person name="Sharon I."/>
            <person name="Castelle C.J."/>
            <person name="Probst A.J."/>
            <person name="Thomas B.C."/>
            <person name="Singh A."/>
            <person name="Wilkins M.J."/>
            <person name="Karaoz U."/>
            <person name="Brodie E.L."/>
            <person name="Williams K.H."/>
            <person name="Hubbard S.S."/>
            <person name="Banfield J.F."/>
        </authorList>
    </citation>
    <scope>NUCLEOTIDE SEQUENCE [LARGE SCALE GENOMIC DNA]</scope>
</reference>
<keyword evidence="3" id="KW-0804">Transcription</keyword>